<dbReference type="InterPro" id="IPR000675">
    <property type="entry name" value="Cutinase/axe"/>
</dbReference>
<keyword evidence="2" id="KW-0732">Signal</keyword>
<sequence>MALIRVTAGLASAATVIALGPLVFAAGTAAADTPDCRPIVIGVGGNGERYADSKGAPTIIGDILADQAAQGYRVAEAHYTSSVWPTGPWMKDFSVLDGRAALDREIAAYRAECPDGQVTVIGHSLGAEVIDHPDADRTIVLGDPRTSNGIYSALPGVFPGAANPGPRDAAADGVVSVCREFDAICDSPAPWSDPAKFVQGLAGFLGGYHGISTDEVNQYADAEPGEYVIDAPPPIPWLPESTPTGIPAAPPLSLPELPIPAPLPSAEDFYPLEQLGQPYQPTPLAEYIPERVEPFVPPQILEYVPPPIEQVFTPPPLPELPPALVLPPLPDLGIQLP</sequence>
<organism evidence="3 4">
    <name type="scientific">Nocardia rhizosphaerae</name>
    <dbReference type="NCBI Taxonomy" id="1691571"/>
    <lineage>
        <taxon>Bacteria</taxon>
        <taxon>Bacillati</taxon>
        <taxon>Actinomycetota</taxon>
        <taxon>Actinomycetes</taxon>
        <taxon>Mycobacteriales</taxon>
        <taxon>Nocardiaceae</taxon>
        <taxon>Nocardia</taxon>
    </lineage>
</organism>
<name>A0ABV8LDG1_9NOCA</name>
<dbReference type="SMART" id="SM01110">
    <property type="entry name" value="Cutinase"/>
    <property type="match status" value="1"/>
</dbReference>
<dbReference type="SUPFAM" id="SSF53474">
    <property type="entry name" value="alpha/beta-Hydrolases"/>
    <property type="match status" value="1"/>
</dbReference>
<evidence type="ECO:0008006" key="5">
    <source>
        <dbReference type="Google" id="ProtNLM"/>
    </source>
</evidence>
<dbReference type="Gene3D" id="3.40.50.1820">
    <property type="entry name" value="alpha/beta hydrolase"/>
    <property type="match status" value="1"/>
</dbReference>
<evidence type="ECO:0000256" key="1">
    <source>
        <dbReference type="ARBA" id="ARBA00022801"/>
    </source>
</evidence>
<evidence type="ECO:0000313" key="4">
    <source>
        <dbReference type="Proteomes" id="UP001595767"/>
    </source>
</evidence>
<feature type="signal peptide" evidence="2">
    <location>
        <begin position="1"/>
        <end position="25"/>
    </location>
</feature>
<proteinExistence type="predicted"/>
<dbReference type="EMBL" id="JBHSBA010000016">
    <property type="protein sequence ID" value="MFC4128902.1"/>
    <property type="molecule type" value="Genomic_DNA"/>
</dbReference>
<gene>
    <name evidence="3" type="ORF">ACFOW8_28620</name>
</gene>
<reference evidence="4" key="1">
    <citation type="journal article" date="2019" name="Int. J. Syst. Evol. Microbiol.">
        <title>The Global Catalogue of Microorganisms (GCM) 10K type strain sequencing project: providing services to taxonomists for standard genome sequencing and annotation.</title>
        <authorList>
            <consortium name="The Broad Institute Genomics Platform"/>
            <consortium name="The Broad Institute Genome Sequencing Center for Infectious Disease"/>
            <person name="Wu L."/>
            <person name="Ma J."/>
        </authorList>
    </citation>
    <scope>NUCLEOTIDE SEQUENCE [LARGE SCALE GENOMIC DNA]</scope>
    <source>
        <strain evidence="4">CGMCC 4.7204</strain>
    </source>
</reference>
<comment type="caution">
    <text evidence="3">The sequence shown here is derived from an EMBL/GenBank/DDBJ whole genome shotgun (WGS) entry which is preliminary data.</text>
</comment>
<accession>A0ABV8LDG1</accession>
<keyword evidence="1" id="KW-0378">Hydrolase</keyword>
<evidence type="ECO:0000313" key="3">
    <source>
        <dbReference type="EMBL" id="MFC4128902.1"/>
    </source>
</evidence>
<keyword evidence="4" id="KW-1185">Reference proteome</keyword>
<evidence type="ECO:0000256" key="2">
    <source>
        <dbReference type="SAM" id="SignalP"/>
    </source>
</evidence>
<dbReference type="InterPro" id="IPR029058">
    <property type="entry name" value="AB_hydrolase_fold"/>
</dbReference>
<feature type="chain" id="PRO_5046949476" description="Cutinase" evidence="2">
    <location>
        <begin position="26"/>
        <end position="337"/>
    </location>
</feature>
<dbReference type="RefSeq" id="WP_378554783.1">
    <property type="nucleotide sequence ID" value="NZ_JBHSBA010000016.1"/>
</dbReference>
<dbReference type="Proteomes" id="UP001595767">
    <property type="component" value="Unassembled WGS sequence"/>
</dbReference>
<protein>
    <recommendedName>
        <fullName evidence="5">Cutinase</fullName>
    </recommendedName>
</protein>